<dbReference type="EMBL" id="JBHTMY010000004">
    <property type="protein sequence ID" value="MFD1316876.1"/>
    <property type="molecule type" value="Genomic_DNA"/>
</dbReference>
<dbReference type="RefSeq" id="WP_377180348.1">
    <property type="nucleotide sequence ID" value="NZ_JBHTMY010000004.1"/>
</dbReference>
<comment type="caution">
    <text evidence="1">The sequence shown here is derived from an EMBL/GenBank/DDBJ whole genome shotgun (WGS) entry which is preliminary data.</text>
</comment>
<keyword evidence="2" id="KW-1185">Reference proteome</keyword>
<dbReference type="Proteomes" id="UP001597201">
    <property type="component" value="Unassembled WGS sequence"/>
</dbReference>
<gene>
    <name evidence="1" type="ORF">ACFQ39_14715</name>
</gene>
<organism evidence="1 2">
    <name type="scientific">Namhaeicola litoreus</name>
    <dbReference type="NCBI Taxonomy" id="1052145"/>
    <lineage>
        <taxon>Bacteria</taxon>
        <taxon>Pseudomonadati</taxon>
        <taxon>Bacteroidota</taxon>
        <taxon>Flavobacteriia</taxon>
        <taxon>Flavobacteriales</taxon>
        <taxon>Flavobacteriaceae</taxon>
        <taxon>Namhaeicola</taxon>
    </lineage>
</organism>
<accession>A0ABW3Y756</accession>
<proteinExistence type="predicted"/>
<dbReference type="InterPro" id="IPR046525">
    <property type="entry name" value="DUF6702"/>
</dbReference>
<name>A0ABW3Y756_9FLAO</name>
<evidence type="ECO:0000313" key="2">
    <source>
        <dbReference type="Proteomes" id="UP001597201"/>
    </source>
</evidence>
<evidence type="ECO:0000313" key="1">
    <source>
        <dbReference type="EMBL" id="MFD1316876.1"/>
    </source>
</evidence>
<reference evidence="2" key="1">
    <citation type="journal article" date="2019" name="Int. J. Syst. Evol. Microbiol.">
        <title>The Global Catalogue of Microorganisms (GCM) 10K type strain sequencing project: providing services to taxonomists for standard genome sequencing and annotation.</title>
        <authorList>
            <consortium name="The Broad Institute Genomics Platform"/>
            <consortium name="The Broad Institute Genome Sequencing Center for Infectious Disease"/>
            <person name="Wu L."/>
            <person name="Ma J."/>
        </authorList>
    </citation>
    <scope>NUCLEOTIDE SEQUENCE [LARGE SCALE GENOMIC DNA]</scope>
    <source>
        <strain evidence="2">CCUG 61485</strain>
    </source>
</reference>
<protein>
    <submittedName>
        <fullName evidence="1">DUF6702 family protein</fullName>
    </submittedName>
</protein>
<sequence>MRFSKSIFILVSLFFLSFTVHKYYVSVTEIKFAEQKQELQISMRFFIDDIELALNQRFNKEFELSTVKEPLDTDKFLELYIAQKFQIKINGKTISTRYLGKEYENDVVYFYLIAEKINAVDVIEVTNSILFEQYEDQENYIQLNINDKRNTFILTKRNDKEMLKY</sequence>
<dbReference type="Pfam" id="PF20420">
    <property type="entry name" value="DUF6702"/>
    <property type="match status" value="1"/>
</dbReference>